<evidence type="ECO:0000313" key="5">
    <source>
        <dbReference type="EMBL" id="QIR14411.1"/>
    </source>
</evidence>
<evidence type="ECO:0000256" key="2">
    <source>
        <dbReference type="ARBA" id="ARBA00008639"/>
    </source>
</evidence>
<evidence type="ECO:0000256" key="1">
    <source>
        <dbReference type="ARBA" id="ARBA00001933"/>
    </source>
</evidence>
<organism evidence="5 6">
    <name type="scientific">Shewanella aestuarii</name>
    <dbReference type="NCBI Taxonomy" id="1028752"/>
    <lineage>
        <taxon>Bacteria</taxon>
        <taxon>Pseudomonadati</taxon>
        <taxon>Pseudomonadota</taxon>
        <taxon>Gammaproteobacteria</taxon>
        <taxon>Alteromonadales</taxon>
        <taxon>Shewanellaceae</taxon>
        <taxon>Shewanella</taxon>
    </lineage>
</organism>
<protein>
    <submittedName>
        <fullName evidence="5">1-aminocyclopropane-1-carboxylate deaminase/D-cysteine desulfhydrase</fullName>
    </submittedName>
</protein>
<evidence type="ECO:0000313" key="6">
    <source>
        <dbReference type="Proteomes" id="UP000502608"/>
    </source>
</evidence>
<dbReference type="GO" id="GO:0019148">
    <property type="term" value="F:D-cysteine desulfhydrase activity"/>
    <property type="evidence" value="ECO:0007669"/>
    <property type="project" value="TreeGrafter"/>
</dbReference>
<reference evidence="5 6" key="1">
    <citation type="submission" date="2020-03" db="EMBL/GenBank/DDBJ databases">
        <title>Complete genome sequence of Shewanella sp.</title>
        <authorList>
            <person name="Kim Y.-S."/>
            <person name="Kim S.-J."/>
            <person name="Jung H.-K."/>
            <person name="Kim K.-H."/>
        </authorList>
    </citation>
    <scope>NUCLEOTIDE SEQUENCE [LARGE SCALE GENOMIC DNA]</scope>
    <source>
        <strain evidence="5 6">PN3F2</strain>
    </source>
</reference>
<dbReference type="PANTHER" id="PTHR43780">
    <property type="entry name" value="1-AMINOCYCLOPROPANE-1-CARBOXYLATE DEAMINASE-RELATED"/>
    <property type="match status" value="1"/>
</dbReference>
<sequence>MFTDSPTQEIFFAGHKMFVKRDDLLHPDFSGNKARKFFHFLKSNNNNHVKCVVGSGSAQANSLYSLSVLAKLKGWDLDYYVSHISDALTQQLLSVSPVNSNYVQAVKNGANVKAVNWSDKRFNQCQHLDDAVEQLKSDYYLHYGKQEVLFIPEGGRCEYAKTGVAILASEIINWAIEYDIDKLTVFLPSGTGTTALYLQQSINEKCDQHLDIKVMTCSTVGGDDYLVSQFRRLSSTISCFPEIVTDGNKYHFGKLYLNLFELWQEVLATTGITFDLLYDPIGLAVLKHQLQTRALLGREVLYIHQGGLLGNVTMLPRYLRKQKNKKLRKL</sequence>
<comment type="similarity">
    <text evidence="2">Belongs to the ACC deaminase/D-cysteine desulfhydrase family.</text>
</comment>
<dbReference type="RefSeq" id="WP_167677142.1">
    <property type="nucleotide sequence ID" value="NZ_CP050313.1"/>
</dbReference>
<evidence type="ECO:0000256" key="3">
    <source>
        <dbReference type="ARBA" id="ARBA00022898"/>
    </source>
</evidence>
<feature type="modified residue" description="N6-(pyridoxal phosphate)lysine" evidence="4">
    <location>
        <position position="33"/>
    </location>
</feature>
<accession>A0A6G9QKP3</accession>
<dbReference type="AlphaFoldDB" id="A0A6G9QKP3"/>
<dbReference type="EMBL" id="CP050313">
    <property type="protein sequence ID" value="QIR14411.1"/>
    <property type="molecule type" value="Genomic_DNA"/>
</dbReference>
<dbReference type="Proteomes" id="UP000502608">
    <property type="component" value="Chromosome"/>
</dbReference>
<proteinExistence type="inferred from homology"/>
<dbReference type="SUPFAM" id="SSF53686">
    <property type="entry name" value="Tryptophan synthase beta subunit-like PLP-dependent enzymes"/>
    <property type="match status" value="1"/>
</dbReference>
<keyword evidence="3 4" id="KW-0663">Pyridoxal phosphate</keyword>
<comment type="cofactor">
    <cofactor evidence="1">
        <name>pyridoxal 5'-phosphate</name>
        <dbReference type="ChEBI" id="CHEBI:597326"/>
    </cofactor>
</comment>
<gene>
    <name evidence="5" type="ORF">HBH39_07890</name>
</gene>
<dbReference type="InterPro" id="IPR027278">
    <property type="entry name" value="ACCD_DCysDesulf"/>
</dbReference>
<dbReference type="Gene3D" id="3.40.50.1100">
    <property type="match status" value="2"/>
</dbReference>
<dbReference type="InterPro" id="IPR036052">
    <property type="entry name" value="TrpB-like_PALP_sf"/>
</dbReference>
<dbReference type="PIRSF" id="PIRSF006278">
    <property type="entry name" value="ACCD_DCysDesulf"/>
    <property type="match status" value="1"/>
</dbReference>
<name>A0A6G9QKP3_9GAMM</name>
<keyword evidence="6" id="KW-1185">Reference proteome</keyword>
<evidence type="ECO:0000256" key="4">
    <source>
        <dbReference type="PIRSR" id="PIRSR006278-2"/>
    </source>
</evidence>
<dbReference type="KEGG" id="saes:HBH39_07890"/>
<dbReference type="PANTHER" id="PTHR43780:SF2">
    <property type="entry name" value="1-AMINOCYCLOPROPANE-1-CARBOXYLATE DEAMINASE-RELATED"/>
    <property type="match status" value="1"/>
</dbReference>